<proteinExistence type="predicted"/>
<keyword evidence="2" id="KW-1185">Reference proteome</keyword>
<evidence type="ECO:0000313" key="2">
    <source>
        <dbReference type="Proteomes" id="UP000078200"/>
    </source>
</evidence>
<accession>A0A1A9VEF1</accession>
<protein>
    <submittedName>
        <fullName evidence="1">Uncharacterized protein</fullName>
    </submittedName>
</protein>
<reference evidence="1" key="1">
    <citation type="submission" date="2020-05" db="UniProtKB">
        <authorList>
            <consortium name="EnsemblMetazoa"/>
        </authorList>
    </citation>
    <scope>IDENTIFICATION</scope>
    <source>
        <strain evidence="1">TTRI</strain>
    </source>
</reference>
<organism evidence="1 2">
    <name type="scientific">Glossina austeni</name>
    <name type="common">Savannah tsetse fly</name>
    <dbReference type="NCBI Taxonomy" id="7395"/>
    <lineage>
        <taxon>Eukaryota</taxon>
        <taxon>Metazoa</taxon>
        <taxon>Ecdysozoa</taxon>
        <taxon>Arthropoda</taxon>
        <taxon>Hexapoda</taxon>
        <taxon>Insecta</taxon>
        <taxon>Pterygota</taxon>
        <taxon>Neoptera</taxon>
        <taxon>Endopterygota</taxon>
        <taxon>Diptera</taxon>
        <taxon>Brachycera</taxon>
        <taxon>Muscomorpha</taxon>
        <taxon>Hippoboscoidea</taxon>
        <taxon>Glossinidae</taxon>
        <taxon>Glossina</taxon>
    </lineage>
</organism>
<dbReference type="Proteomes" id="UP000078200">
    <property type="component" value="Unassembled WGS sequence"/>
</dbReference>
<dbReference type="EnsemblMetazoa" id="GAUT034693-RA">
    <property type="protein sequence ID" value="GAUT034693-PA"/>
    <property type="gene ID" value="GAUT034693"/>
</dbReference>
<name>A0A1A9VEF1_GLOAU</name>
<dbReference type="AlphaFoldDB" id="A0A1A9VEF1"/>
<evidence type="ECO:0000313" key="1">
    <source>
        <dbReference type="EnsemblMetazoa" id="GAUT034693-PA"/>
    </source>
</evidence>
<sequence>MNLINARLTSILTIKYVTGRTCCDDNDDDNDDDDASVHDDGIVADAVKQFKVTLPGIMDELRPSEQLACDYKCYQHHNLVLSFVSLHLSRLMLSKLKYSPQLNFLFYLTKIKIGIPSRDNKPVLDRKNGLRELPDENI</sequence>
<dbReference type="VEuPathDB" id="VectorBase:GAUT034693"/>